<evidence type="ECO:0000313" key="3">
    <source>
        <dbReference type="Proteomes" id="UP000469385"/>
    </source>
</evidence>
<organism evidence="2 3">
    <name type="scientific">Ramlibacter pinisoli</name>
    <dbReference type="NCBI Taxonomy" id="2682844"/>
    <lineage>
        <taxon>Bacteria</taxon>
        <taxon>Pseudomonadati</taxon>
        <taxon>Pseudomonadota</taxon>
        <taxon>Betaproteobacteria</taxon>
        <taxon>Burkholderiales</taxon>
        <taxon>Comamonadaceae</taxon>
        <taxon>Ramlibacter</taxon>
    </lineage>
</organism>
<evidence type="ECO:0000256" key="1">
    <source>
        <dbReference type="ARBA" id="ARBA00010552"/>
    </source>
</evidence>
<proteinExistence type="inferred from homology"/>
<reference evidence="2 3" key="1">
    <citation type="submission" date="2019-12" db="EMBL/GenBank/DDBJ databases">
        <authorList>
            <person name="Huq M.A."/>
        </authorList>
    </citation>
    <scope>NUCLEOTIDE SEQUENCE [LARGE SCALE GENOMIC DNA]</scope>
    <source>
        <strain evidence="2 3">MAH-25</strain>
    </source>
</reference>
<dbReference type="InterPro" id="IPR006175">
    <property type="entry name" value="YjgF/YER057c/UK114"/>
</dbReference>
<sequence length="122" mass="13014">MDIQRIQPGPRLSRAVIHNGVAWLAGITAPDRSQDIRGQLAQVFDRLEQHLQDAGSDRTRLLSALVVLKDPARDFAALNELWEAWIPAGQAPARATIQAGLAAPDILVEIIVTAAVAPGAAP</sequence>
<accession>A0A6N8J1R9</accession>
<dbReference type="Gene3D" id="3.30.1330.40">
    <property type="entry name" value="RutC-like"/>
    <property type="match status" value="1"/>
</dbReference>
<protein>
    <submittedName>
        <fullName evidence="2">RidA family protein</fullName>
    </submittedName>
</protein>
<dbReference type="InterPro" id="IPR035709">
    <property type="entry name" value="YoaB-like"/>
</dbReference>
<dbReference type="AlphaFoldDB" id="A0A6N8J1R9"/>
<comment type="caution">
    <text evidence="2">The sequence shown here is derived from an EMBL/GenBank/DDBJ whole genome shotgun (WGS) entry which is preliminary data.</text>
</comment>
<dbReference type="Pfam" id="PF01042">
    <property type="entry name" value="Ribonuc_L-PSP"/>
    <property type="match status" value="1"/>
</dbReference>
<dbReference type="RefSeq" id="WP_157400197.1">
    <property type="nucleotide sequence ID" value="NZ_WSEL01000009.1"/>
</dbReference>
<dbReference type="CDD" id="cd06150">
    <property type="entry name" value="YjgF_YER057c_UK114_like_2"/>
    <property type="match status" value="1"/>
</dbReference>
<dbReference type="PROSITE" id="PS01094">
    <property type="entry name" value="UPF0076"/>
    <property type="match status" value="1"/>
</dbReference>
<name>A0A6N8J1R9_9BURK</name>
<dbReference type="InterPro" id="IPR035959">
    <property type="entry name" value="RutC-like_sf"/>
</dbReference>
<dbReference type="PANTHER" id="PTHR47328">
    <property type="match status" value="1"/>
</dbReference>
<gene>
    <name evidence="2" type="ORF">GON04_22385</name>
</gene>
<comment type="similarity">
    <text evidence="1">Belongs to the RutC family.</text>
</comment>
<evidence type="ECO:0000313" key="2">
    <source>
        <dbReference type="EMBL" id="MVQ32220.1"/>
    </source>
</evidence>
<dbReference type="Proteomes" id="UP000469385">
    <property type="component" value="Unassembled WGS sequence"/>
</dbReference>
<keyword evidence="3" id="KW-1185">Reference proteome</keyword>
<dbReference type="PANTHER" id="PTHR47328:SF1">
    <property type="entry name" value="RUTC FAMILY PROTEIN YOAB"/>
    <property type="match status" value="1"/>
</dbReference>
<dbReference type="SUPFAM" id="SSF55298">
    <property type="entry name" value="YjgF-like"/>
    <property type="match status" value="1"/>
</dbReference>
<dbReference type="InterPro" id="IPR019897">
    <property type="entry name" value="RidA_CS"/>
</dbReference>
<dbReference type="EMBL" id="WSEL01000009">
    <property type="protein sequence ID" value="MVQ32220.1"/>
    <property type="molecule type" value="Genomic_DNA"/>
</dbReference>